<dbReference type="KEGG" id="ndk:I601_2925"/>
<dbReference type="EMBL" id="CP015079">
    <property type="protein sequence ID" value="ANH39341.1"/>
    <property type="molecule type" value="Genomic_DNA"/>
</dbReference>
<dbReference type="Pfam" id="PF20613">
    <property type="entry name" value="HipA_2"/>
    <property type="match status" value="1"/>
</dbReference>
<dbReference type="STRING" id="1300347.I601_2925"/>
<dbReference type="AlphaFoldDB" id="A0A1A9GPD7"/>
<evidence type="ECO:0000259" key="1">
    <source>
        <dbReference type="Pfam" id="PF20613"/>
    </source>
</evidence>
<reference evidence="2 3" key="1">
    <citation type="submission" date="2016-03" db="EMBL/GenBank/DDBJ databases">
        <title>Complete genome sequence of a soil Actinobacterium, Nocardioides dokdonensis FR1436.</title>
        <authorList>
            <person name="Kwon S.-K."/>
            <person name="Kim K."/>
            <person name="Kim J.F."/>
        </authorList>
    </citation>
    <scope>NUCLEOTIDE SEQUENCE [LARGE SCALE GENOMIC DNA]</scope>
    <source>
        <strain evidence="2 3">FR1436</strain>
    </source>
</reference>
<sequence>MTSVVPVEALARVAVTRYVTPLREGGSLPGIVEAEDLGTYVCKFRGAGQGLRVLVAEVVVAELARRVGLRTPRLVVLDLDQELARYEADEEVQDLLRASVGCNLGVDFLPGSFGFDGALPTGSSPDEAARVLWLDAFCANVDRSWRNPNLLVWNGDLWVIDHGASLYFHHGWPGGTLLKEGAARRFAQQKWNVDDHVLVEHLDRLPAVDAAISAALDPEVLPEVLALVPDEWLEPVPGADTPAQVRAAYVEFLAARLATRDWLPSGATGGSR</sequence>
<name>A0A1A9GPD7_9ACTN</name>
<dbReference type="InterPro" id="IPR046748">
    <property type="entry name" value="HipA_2"/>
</dbReference>
<accession>A0A1A9GPD7</accession>
<feature type="domain" description="HipA-like kinase" evidence="1">
    <location>
        <begin position="20"/>
        <end position="256"/>
    </location>
</feature>
<gene>
    <name evidence="2" type="ORF">I601_2925</name>
</gene>
<organism evidence="2 3">
    <name type="scientific">Nocardioides dokdonensis FR1436</name>
    <dbReference type="NCBI Taxonomy" id="1300347"/>
    <lineage>
        <taxon>Bacteria</taxon>
        <taxon>Bacillati</taxon>
        <taxon>Actinomycetota</taxon>
        <taxon>Actinomycetes</taxon>
        <taxon>Propionibacteriales</taxon>
        <taxon>Nocardioidaceae</taxon>
        <taxon>Nocardioides</taxon>
    </lineage>
</organism>
<dbReference type="Proteomes" id="UP000077868">
    <property type="component" value="Chromosome"/>
</dbReference>
<keyword evidence="3" id="KW-1185">Reference proteome</keyword>
<evidence type="ECO:0000313" key="2">
    <source>
        <dbReference type="EMBL" id="ANH39341.1"/>
    </source>
</evidence>
<dbReference type="RefSeq" id="WP_237089420.1">
    <property type="nucleotide sequence ID" value="NZ_CP015079.1"/>
</dbReference>
<protein>
    <recommendedName>
        <fullName evidence="1">HipA-like kinase domain-containing protein</fullName>
    </recommendedName>
</protein>
<dbReference type="PATRIC" id="fig|1300347.3.peg.2925"/>
<evidence type="ECO:0000313" key="3">
    <source>
        <dbReference type="Proteomes" id="UP000077868"/>
    </source>
</evidence>
<proteinExistence type="predicted"/>